<evidence type="ECO:0000313" key="2">
    <source>
        <dbReference type="EMBL" id="MFD1383156.1"/>
    </source>
</evidence>
<keyword evidence="2" id="KW-0560">Oxidoreductase</keyword>
<gene>
    <name evidence="2" type="ORF">ACFQ45_07245</name>
</gene>
<dbReference type="PANTHER" id="PTHR37811">
    <property type="entry name" value="BLL5343 PROTEIN"/>
    <property type="match status" value="1"/>
</dbReference>
<protein>
    <submittedName>
        <fullName evidence="2">Antibiotic biosynthesis monooxygenase family protein</fullName>
        <ecNumber evidence="2">1.14.-.-</ecNumber>
    </submittedName>
</protein>
<dbReference type="SUPFAM" id="SSF54909">
    <property type="entry name" value="Dimeric alpha+beta barrel"/>
    <property type="match status" value="1"/>
</dbReference>
<reference evidence="3" key="1">
    <citation type="journal article" date="2019" name="Int. J. Syst. Evol. Microbiol.">
        <title>The Global Catalogue of Microorganisms (GCM) 10K type strain sequencing project: providing services to taxonomists for standard genome sequencing and annotation.</title>
        <authorList>
            <consortium name="The Broad Institute Genomics Platform"/>
            <consortium name="The Broad Institute Genome Sequencing Center for Infectious Disease"/>
            <person name="Wu L."/>
            <person name="Ma J."/>
        </authorList>
    </citation>
    <scope>NUCLEOTIDE SEQUENCE [LARGE SCALE GENOMIC DNA]</scope>
    <source>
        <strain evidence="3">JCM 30774</strain>
    </source>
</reference>
<evidence type="ECO:0000259" key="1">
    <source>
        <dbReference type="Pfam" id="PF03992"/>
    </source>
</evidence>
<dbReference type="RefSeq" id="WP_377366331.1">
    <property type="nucleotide sequence ID" value="NZ_JBHTMN010000007.1"/>
</dbReference>
<comment type="caution">
    <text evidence="2">The sequence shown here is derived from an EMBL/GenBank/DDBJ whole genome shotgun (WGS) entry which is preliminary data.</text>
</comment>
<dbReference type="EMBL" id="JBHTMN010000007">
    <property type="protein sequence ID" value="MFD1383156.1"/>
    <property type="molecule type" value="Genomic_DNA"/>
</dbReference>
<dbReference type="InterPro" id="IPR052936">
    <property type="entry name" value="Jasmonate_Hydroxylase-like"/>
</dbReference>
<feature type="domain" description="ABM" evidence="1">
    <location>
        <begin position="20"/>
        <end position="90"/>
    </location>
</feature>
<organism evidence="2 3">
    <name type="scientific">Rhodanobacter aciditrophus</name>
    <dbReference type="NCBI Taxonomy" id="1623218"/>
    <lineage>
        <taxon>Bacteria</taxon>
        <taxon>Pseudomonadati</taxon>
        <taxon>Pseudomonadota</taxon>
        <taxon>Gammaproteobacteria</taxon>
        <taxon>Lysobacterales</taxon>
        <taxon>Rhodanobacteraceae</taxon>
        <taxon>Rhodanobacter</taxon>
    </lineage>
</organism>
<dbReference type="Pfam" id="PF03992">
    <property type="entry name" value="ABM"/>
    <property type="match status" value="1"/>
</dbReference>
<sequence>MSNLTDSKSSLFANTPKPPYYAVIFTSLRTQGDDGYGEMAVKMVELAAQQSGFLGVESAREEVGITVSYWSDLESIKQWKANTEHLKAQRTGRERWYDSYQVRIAKVERDYGF</sequence>
<evidence type="ECO:0000313" key="3">
    <source>
        <dbReference type="Proteomes" id="UP001597059"/>
    </source>
</evidence>
<keyword evidence="2" id="KW-0503">Monooxygenase</keyword>
<dbReference type="PANTHER" id="PTHR37811:SF2">
    <property type="entry name" value="ABM DOMAIN-CONTAINING PROTEIN"/>
    <property type="match status" value="1"/>
</dbReference>
<dbReference type="Proteomes" id="UP001597059">
    <property type="component" value="Unassembled WGS sequence"/>
</dbReference>
<proteinExistence type="predicted"/>
<keyword evidence="3" id="KW-1185">Reference proteome</keyword>
<dbReference type="InterPro" id="IPR011008">
    <property type="entry name" value="Dimeric_a/b-barrel"/>
</dbReference>
<dbReference type="Gene3D" id="3.30.70.100">
    <property type="match status" value="1"/>
</dbReference>
<accession>A0ABW4B1Q3</accession>
<dbReference type="GO" id="GO:0004497">
    <property type="term" value="F:monooxygenase activity"/>
    <property type="evidence" value="ECO:0007669"/>
    <property type="project" value="UniProtKB-KW"/>
</dbReference>
<dbReference type="EC" id="1.14.-.-" evidence="2"/>
<dbReference type="InterPro" id="IPR007138">
    <property type="entry name" value="ABM_dom"/>
</dbReference>
<name>A0ABW4B1Q3_9GAMM</name>